<gene>
    <name evidence="2" type="ORF">BW247_04545</name>
</gene>
<dbReference type="STRING" id="1765967.BW247_04545"/>
<protein>
    <submittedName>
        <fullName evidence="2">Uncharacterized protein</fullName>
    </submittedName>
</protein>
<accession>A0A1P8UF16</accession>
<evidence type="ECO:0000313" key="2">
    <source>
        <dbReference type="EMBL" id="APZ42447.1"/>
    </source>
</evidence>
<name>A0A1P8UF16_9GAMM</name>
<keyword evidence="1" id="KW-1133">Transmembrane helix</keyword>
<dbReference type="EMBL" id="CP019434">
    <property type="protein sequence ID" value="APZ42447.1"/>
    <property type="molecule type" value="Genomic_DNA"/>
</dbReference>
<evidence type="ECO:0000313" key="3">
    <source>
        <dbReference type="Proteomes" id="UP000243807"/>
    </source>
</evidence>
<dbReference type="AlphaFoldDB" id="A0A1P8UF16"/>
<dbReference type="KEGG" id="afy:BW247_04545"/>
<evidence type="ECO:0000256" key="1">
    <source>
        <dbReference type="SAM" id="Phobius"/>
    </source>
</evidence>
<keyword evidence="1" id="KW-0472">Membrane</keyword>
<organism evidence="2 3">
    <name type="scientific">Acidihalobacter ferrooxydans</name>
    <dbReference type="NCBI Taxonomy" id="1765967"/>
    <lineage>
        <taxon>Bacteria</taxon>
        <taxon>Pseudomonadati</taxon>
        <taxon>Pseudomonadota</taxon>
        <taxon>Gammaproteobacteria</taxon>
        <taxon>Chromatiales</taxon>
        <taxon>Ectothiorhodospiraceae</taxon>
        <taxon>Acidihalobacter</taxon>
    </lineage>
</organism>
<sequence length="71" mass="7929">MVLFDEKERGNGPIIPPPQPILSKSGRLLAVLFLFNWPDSALWMVGLFVGISLLFDGWMLTAIGWSLRKTA</sequence>
<proteinExistence type="predicted"/>
<reference evidence="2 3" key="1">
    <citation type="submission" date="2017-01" db="EMBL/GenBank/DDBJ databases">
        <title>Draft sequence of Acidihalobacter ferrooxidans strain DSM 14175 (strain V8).</title>
        <authorList>
            <person name="Khaleque H.N."/>
            <person name="Ramsay J.P."/>
            <person name="Murphy R.J.T."/>
            <person name="Kaksonen A.H."/>
            <person name="Boxall N.J."/>
            <person name="Watkin E.L.J."/>
        </authorList>
    </citation>
    <scope>NUCLEOTIDE SEQUENCE [LARGE SCALE GENOMIC DNA]</scope>
    <source>
        <strain evidence="2 3">V8</strain>
    </source>
</reference>
<feature type="transmembrane region" description="Helical" evidence="1">
    <location>
        <begin position="41"/>
        <end position="67"/>
    </location>
</feature>
<dbReference type="Proteomes" id="UP000243807">
    <property type="component" value="Chromosome"/>
</dbReference>
<keyword evidence="3" id="KW-1185">Reference proteome</keyword>
<keyword evidence="1" id="KW-0812">Transmembrane</keyword>